<evidence type="ECO:0000256" key="1">
    <source>
        <dbReference type="ARBA" id="ARBA00004572"/>
    </source>
</evidence>
<dbReference type="InterPro" id="IPR041569">
    <property type="entry name" value="AAA_lid_3"/>
</dbReference>
<evidence type="ECO:0000256" key="2">
    <source>
        <dbReference type="ARBA" id="ARBA00022741"/>
    </source>
</evidence>
<evidence type="ECO:0000256" key="3">
    <source>
        <dbReference type="ARBA" id="ARBA00022787"/>
    </source>
</evidence>
<name>A0A1B6EVL9_9HEMI</name>
<feature type="domain" description="AAA+ ATPase" evidence="7">
    <location>
        <begin position="67"/>
        <end position="205"/>
    </location>
</feature>
<sequence length="263" mass="29449">TSKKKLNPRDFSDHELIITSKLVHYEDIDVHWSDIVGITEIVDDIRKTVILPLIRTDVTSKSALSQPPKGVLLYGPPGCGKTMIAKAIAKESKLHFINLDVATLTDKWYGESQKITAALFSAAKKLQPCIVFIDEIDVLLKNRGGNDHESTAMMKSLFLTNWDGLVTKSDCRILVMGATNRREDIDVAFLRRMPATFFIPLPNQEQRVKIFEKILENETVESDVNISRLAASTDQFSGSDIMEVCRNAASLRIVDLDQQSTDL</sequence>
<dbReference type="GO" id="GO:0005741">
    <property type="term" value="C:mitochondrial outer membrane"/>
    <property type="evidence" value="ECO:0007669"/>
    <property type="project" value="UniProtKB-SubCell"/>
</dbReference>
<feature type="non-terminal residue" evidence="8">
    <location>
        <position position="1"/>
    </location>
</feature>
<reference evidence="8" key="1">
    <citation type="submission" date="2015-11" db="EMBL/GenBank/DDBJ databases">
        <title>De novo transcriptome assembly of four potential Pierce s Disease insect vectors from Arizona vineyards.</title>
        <authorList>
            <person name="Tassone E.E."/>
        </authorList>
    </citation>
    <scope>NUCLEOTIDE SEQUENCE</scope>
</reference>
<dbReference type="InterPro" id="IPR003959">
    <property type="entry name" value="ATPase_AAA_core"/>
</dbReference>
<dbReference type="PANTHER" id="PTHR45644:SF3">
    <property type="entry name" value="FI08533P-RELATED"/>
    <property type="match status" value="1"/>
</dbReference>
<accession>A0A1B6EVL9</accession>
<keyword evidence="4 6" id="KW-0067">ATP-binding</keyword>
<evidence type="ECO:0000313" key="8">
    <source>
        <dbReference type="EMBL" id="JAS41982.1"/>
    </source>
</evidence>
<evidence type="ECO:0000259" key="7">
    <source>
        <dbReference type="SMART" id="SM00382"/>
    </source>
</evidence>
<dbReference type="AlphaFoldDB" id="A0A1B6EVL9"/>
<keyword evidence="3" id="KW-1000">Mitochondrion outer membrane</keyword>
<evidence type="ECO:0000256" key="6">
    <source>
        <dbReference type="RuleBase" id="RU003651"/>
    </source>
</evidence>
<dbReference type="GO" id="GO:0140570">
    <property type="term" value="P:extraction of mislocalized protein from mitochondrial outer membrane"/>
    <property type="evidence" value="ECO:0007669"/>
    <property type="project" value="TreeGrafter"/>
</dbReference>
<keyword evidence="2 6" id="KW-0547">Nucleotide-binding</keyword>
<dbReference type="PANTHER" id="PTHR45644">
    <property type="entry name" value="AAA ATPASE, PUTATIVE (AFU_ORTHOLOGUE AFUA_2G12920)-RELATED-RELATED"/>
    <property type="match status" value="1"/>
</dbReference>
<dbReference type="SMART" id="SM00382">
    <property type="entry name" value="AAA"/>
    <property type="match status" value="1"/>
</dbReference>
<evidence type="ECO:0000256" key="4">
    <source>
        <dbReference type="ARBA" id="ARBA00022840"/>
    </source>
</evidence>
<dbReference type="Gene3D" id="1.10.8.60">
    <property type="match status" value="1"/>
</dbReference>
<dbReference type="InterPro" id="IPR003960">
    <property type="entry name" value="ATPase_AAA_CS"/>
</dbReference>
<dbReference type="FunFam" id="3.40.50.300:FF:000538">
    <property type="entry name" value="ATPase family AAA domain-containing protein 1"/>
    <property type="match status" value="1"/>
</dbReference>
<organism evidence="8">
    <name type="scientific">Cuerna arida</name>
    <dbReference type="NCBI Taxonomy" id="1464854"/>
    <lineage>
        <taxon>Eukaryota</taxon>
        <taxon>Metazoa</taxon>
        <taxon>Ecdysozoa</taxon>
        <taxon>Arthropoda</taxon>
        <taxon>Hexapoda</taxon>
        <taxon>Insecta</taxon>
        <taxon>Pterygota</taxon>
        <taxon>Neoptera</taxon>
        <taxon>Paraneoptera</taxon>
        <taxon>Hemiptera</taxon>
        <taxon>Auchenorrhyncha</taxon>
        <taxon>Membracoidea</taxon>
        <taxon>Cicadellidae</taxon>
        <taxon>Cicadellinae</taxon>
        <taxon>Proconiini</taxon>
        <taxon>Cuerna</taxon>
    </lineage>
</organism>
<gene>
    <name evidence="8" type="ORF">g.47371</name>
</gene>
<comment type="subcellular location">
    <subcellularLocation>
        <location evidence="1">Mitochondrion outer membrane</location>
        <topology evidence="1">Single-pass membrane protein</topology>
    </subcellularLocation>
</comment>
<protein>
    <recommendedName>
        <fullName evidence="7">AAA+ ATPase domain-containing protein</fullName>
    </recommendedName>
</protein>
<dbReference type="EMBL" id="GECZ01027787">
    <property type="protein sequence ID" value="JAS41982.1"/>
    <property type="molecule type" value="Transcribed_RNA"/>
</dbReference>
<dbReference type="InterPro" id="IPR051701">
    <property type="entry name" value="Mito_OM_Translocase_MSP1"/>
</dbReference>
<keyword evidence="3" id="KW-0472">Membrane</keyword>
<comment type="similarity">
    <text evidence="6">Belongs to the AAA ATPase family.</text>
</comment>
<dbReference type="PROSITE" id="PS00674">
    <property type="entry name" value="AAA"/>
    <property type="match status" value="1"/>
</dbReference>
<dbReference type="Pfam" id="PF00004">
    <property type="entry name" value="AAA"/>
    <property type="match status" value="1"/>
</dbReference>
<keyword evidence="5" id="KW-0496">Mitochondrion</keyword>
<dbReference type="Pfam" id="PF17862">
    <property type="entry name" value="AAA_lid_3"/>
    <property type="match status" value="1"/>
</dbReference>
<evidence type="ECO:0000256" key="5">
    <source>
        <dbReference type="ARBA" id="ARBA00023128"/>
    </source>
</evidence>
<dbReference type="GO" id="GO:0005524">
    <property type="term" value="F:ATP binding"/>
    <property type="evidence" value="ECO:0007669"/>
    <property type="project" value="UniProtKB-KW"/>
</dbReference>
<dbReference type="InterPro" id="IPR003593">
    <property type="entry name" value="AAA+_ATPase"/>
</dbReference>
<dbReference type="Gene3D" id="3.40.50.300">
    <property type="entry name" value="P-loop containing nucleotide triphosphate hydrolases"/>
    <property type="match status" value="1"/>
</dbReference>
<dbReference type="InterPro" id="IPR027417">
    <property type="entry name" value="P-loop_NTPase"/>
</dbReference>
<dbReference type="SUPFAM" id="SSF52540">
    <property type="entry name" value="P-loop containing nucleoside triphosphate hydrolases"/>
    <property type="match status" value="1"/>
</dbReference>
<proteinExistence type="inferred from homology"/>
<feature type="non-terminal residue" evidence="8">
    <location>
        <position position="263"/>
    </location>
</feature>
<dbReference type="GO" id="GO:0016887">
    <property type="term" value="F:ATP hydrolysis activity"/>
    <property type="evidence" value="ECO:0007669"/>
    <property type="project" value="InterPro"/>
</dbReference>